<keyword evidence="2" id="KW-1185">Reference proteome</keyword>
<dbReference type="RefSeq" id="WP_301729728.1">
    <property type="nucleotide sequence ID" value="NZ_JBGCUC010000004.1"/>
</dbReference>
<dbReference type="EMBL" id="JBGCUC010000004">
    <property type="protein sequence ID" value="MFG6075839.1"/>
    <property type="molecule type" value="Genomic_DNA"/>
</dbReference>
<proteinExistence type="predicted"/>
<dbReference type="Proteomes" id="UP001605250">
    <property type="component" value="Unassembled WGS sequence"/>
</dbReference>
<name>A0ABW7CHZ9_9GAMM</name>
<evidence type="ECO:0000313" key="2">
    <source>
        <dbReference type="Proteomes" id="UP001605250"/>
    </source>
</evidence>
<protein>
    <submittedName>
        <fullName evidence="1">Uncharacterized protein</fullName>
    </submittedName>
</protein>
<accession>A0ABW7CHZ9</accession>
<comment type="caution">
    <text evidence="1">The sequence shown here is derived from an EMBL/GenBank/DDBJ whole genome shotgun (WGS) entry which is preliminary data.</text>
</comment>
<gene>
    <name evidence="1" type="ORF">AB3U87_05600</name>
</gene>
<organism evidence="1 2">
    <name type="scientific">Erwinia plantamica</name>
    <dbReference type="NCBI Taxonomy" id="3237104"/>
    <lineage>
        <taxon>Bacteria</taxon>
        <taxon>Pseudomonadati</taxon>
        <taxon>Pseudomonadota</taxon>
        <taxon>Gammaproteobacteria</taxon>
        <taxon>Enterobacterales</taxon>
        <taxon>Erwiniaceae</taxon>
        <taxon>Erwinia</taxon>
    </lineage>
</organism>
<sequence length="75" mass="8052">MALNGKGCFASALKYLQAKPSFMITPVETPELSVTTQEELWGGRLPAARFFNNIGKAETPEGALISKSLPNLPSD</sequence>
<reference evidence="1 2" key="1">
    <citation type="submission" date="2024-07" db="EMBL/GenBank/DDBJ databases">
        <title>Novel bacterial strain Erwinia sp. OPT-41 promoting growth of various crops.</title>
        <authorList>
            <person name="Egorshina A."/>
            <person name="Lukyantsev M.A."/>
            <person name="Golubev S.N."/>
            <person name="Muratova A.Y."/>
            <person name="Bulygina E.A."/>
        </authorList>
    </citation>
    <scope>NUCLEOTIDE SEQUENCE [LARGE SCALE GENOMIC DNA]</scope>
    <source>
        <strain evidence="1 2">OPT-41</strain>
    </source>
</reference>
<evidence type="ECO:0000313" key="1">
    <source>
        <dbReference type="EMBL" id="MFG6075839.1"/>
    </source>
</evidence>